<organism evidence="1 2">
    <name type="scientific">Photobacterium aquimaris</name>
    <dbReference type="NCBI Taxonomy" id="512643"/>
    <lineage>
        <taxon>Bacteria</taxon>
        <taxon>Pseudomonadati</taxon>
        <taxon>Pseudomonadota</taxon>
        <taxon>Gammaproteobacteria</taxon>
        <taxon>Vibrionales</taxon>
        <taxon>Vibrionaceae</taxon>
        <taxon>Photobacterium</taxon>
    </lineage>
</organism>
<protein>
    <submittedName>
        <fullName evidence="1">Uncharacterized protein</fullName>
    </submittedName>
</protein>
<reference evidence="1 2" key="1">
    <citation type="submission" date="2018-03" db="EMBL/GenBank/DDBJ databases">
        <title>Whole genome sequencing of Histamine producing bacteria.</title>
        <authorList>
            <person name="Butler K."/>
        </authorList>
    </citation>
    <scope>NUCLEOTIDE SEQUENCE [LARGE SCALE GENOMIC DNA]</scope>
    <source>
        <strain evidence="1 2">BS2</strain>
    </source>
</reference>
<dbReference type="AlphaFoldDB" id="A0A2T3IGT8"/>
<dbReference type="EMBL" id="PYMK01000020">
    <property type="protein sequence ID" value="PSU26364.1"/>
    <property type="molecule type" value="Genomic_DNA"/>
</dbReference>
<gene>
    <name evidence="1" type="ORF">CTM88_16320</name>
</gene>
<comment type="caution">
    <text evidence="1">The sequence shown here is derived from an EMBL/GenBank/DDBJ whole genome shotgun (WGS) entry which is preliminary data.</text>
</comment>
<sequence>MEILIAVFVAFILYKLQFSRNAKAKNRDAILGAAVGFGVPRDKAINILDTQMDKLSTMLHLTSMKESVIKHKPSYERMAHCIHSLYKKQQVSAVEEDINDTFPESTTKHDNANKKELDLDLKKGCGGTKKDKYHNIFAKIKEISEKSSLKYYQMTINSRHDRWGHWGYNEIFYLSNDEVDEIYVLVEEYQNVFGDSTLLVQVTNRPLLKIAESFNNEHGSITSTGFTIKDKETGHILAAKLHEGIFLGKVLIPEQSLVLDISPWKEFEYPFQDDFCYGGFEEGFNSNGNWWFCIKTEIPFSEIANLAVSLSKNEGKG</sequence>
<dbReference type="Proteomes" id="UP000240254">
    <property type="component" value="Unassembled WGS sequence"/>
</dbReference>
<evidence type="ECO:0000313" key="2">
    <source>
        <dbReference type="Proteomes" id="UP000240254"/>
    </source>
</evidence>
<dbReference type="RefSeq" id="WP_065177063.1">
    <property type="nucleotide sequence ID" value="NZ_LZFA01000045.1"/>
</dbReference>
<proteinExistence type="predicted"/>
<evidence type="ECO:0000313" key="1">
    <source>
        <dbReference type="EMBL" id="PSU26364.1"/>
    </source>
</evidence>
<accession>A0A2T3IGT8</accession>
<name>A0A2T3IGT8_9GAMM</name>